<dbReference type="Gene3D" id="1.10.510.10">
    <property type="entry name" value="Transferase(Phosphotransferase) domain 1"/>
    <property type="match status" value="1"/>
</dbReference>
<sequence length="674" mass="69053">MSTDEGARVVMGRYRLDKELGRGGMGIVWNAWDTQLQRAVAVKEILLPAHLSDNERSEARARVLREAQSAARVPHPSIVTVHDVFDFEDNPWVVMELIPGHSLDQELAENGPLPPSRAAALAGALIEGLKSAHAAGVVHRDIKPGNVMVCESGRVVITDFGIATMEGGASITATGALIGSPEYMPPERLLGEAATPAGDLWSAGVTLYQAVEGSSPFRRGTITASISAVVSDPLPEMRQAGHLQPVISGLLERDPAHRMGTDAALELLRSASGPGIGTGPSAAFDPGPRAPEGVAPGTGPGGGPEGGPGTPAGGVPAEMGMGGPTPGTPAGGVPAEMGMGGPGGPGAVPTGGTPAHGMPPGPQGPPGAQGPQGPSGGWPSPAAAGPPPGPPGPPQGPGPGYPPGGPPPGPPGPPPGQPAYAAAGPPPQAPKKSGSKAPLILGLGCVVLVLLLLGGCGAFIVLANNAGSSSGGPETASDGPESGGSADTEAREDSPDAGGSEGEGSEQAEGVPTDFETYYGDRFSVDYPSGWTLDDSDMSSDGTGTVTMADSTGERRFMLATWDLEGDQGSLERLEANDETFKSSGDYENYRTDEIRELEEDEYPFLWDPEYDAAFVVNRYTGNDWDNPDRYLTEYSVQHGGQGFTLSLNVPEDEADAYAPVLQHSFDSWFFLSI</sequence>
<dbReference type="EC" id="2.7.11.1" evidence="1"/>
<dbReference type="SMART" id="SM00220">
    <property type="entry name" value="S_TKc"/>
    <property type="match status" value="1"/>
</dbReference>
<dbReference type="Proteomes" id="UP001165685">
    <property type="component" value="Unassembled WGS sequence"/>
</dbReference>
<feature type="domain" description="Protein kinase" evidence="10">
    <location>
        <begin position="14"/>
        <end position="276"/>
    </location>
</feature>
<keyword evidence="5 11" id="KW-0418">Kinase</keyword>
<dbReference type="PROSITE" id="PS00108">
    <property type="entry name" value="PROTEIN_KINASE_ST"/>
    <property type="match status" value="1"/>
</dbReference>
<dbReference type="PANTHER" id="PTHR43289:SF6">
    <property type="entry name" value="SERINE_THREONINE-PROTEIN KINASE NEKL-3"/>
    <property type="match status" value="1"/>
</dbReference>
<dbReference type="InterPro" id="IPR011009">
    <property type="entry name" value="Kinase-like_dom_sf"/>
</dbReference>
<feature type="binding site" evidence="7">
    <location>
        <position position="43"/>
    </location>
    <ligand>
        <name>ATP</name>
        <dbReference type="ChEBI" id="CHEBI:30616"/>
    </ligand>
</feature>
<dbReference type="InterPro" id="IPR000719">
    <property type="entry name" value="Prot_kinase_dom"/>
</dbReference>
<gene>
    <name evidence="11" type="ORF">O4U47_01435</name>
</gene>
<feature type="compositionally biased region" description="Pro residues" evidence="8">
    <location>
        <begin position="384"/>
        <end position="417"/>
    </location>
</feature>
<dbReference type="PROSITE" id="PS50011">
    <property type="entry name" value="PROTEIN_KINASE_DOM"/>
    <property type="match status" value="1"/>
</dbReference>
<reference evidence="11" key="1">
    <citation type="submission" date="2023-01" db="EMBL/GenBank/DDBJ databases">
        <title>Draft genome sequence of Nocardiopsis sp. LSu2-4 isolated from halophytes.</title>
        <authorList>
            <person name="Duangmal K."/>
            <person name="Chantavorakit T."/>
        </authorList>
    </citation>
    <scope>NUCLEOTIDE SEQUENCE</scope>
    <source>
        <strain evidence="11">LSu2-4</strain>
    </source>
</reference>
<accession>A0ABT4TES9</accession>
<feature type="compositionally biased region" description="Gly residues" evidence="8">
    <location>
        <begin position="296"/>
        <end position="312"/>
    </location>
</feature>
<protein>
    <recommendedName>
        <fullName evidence="1">non-specific serine/threonine protein kinase</fullName>
        <ecNumber evidence="1">2.7.11.1</ecNumber>
    </recommendedName>
</protein>
<evidence type="ECO:0000256" key="3">
    <source>
        <dbReference type="ARBA" id="ARBA00022679"/>
    </source>
</evidence>
<dbReference type="PANTHER" id="PTHR43289">
    <property type="entry name" value="MITOGEN-ACTIVATED PROTEIN KINASE KINASE KINASE 20-RELATED"/>
    <property type="match status" value="1"/>
</dbReference>
<dbReference type="PROSITE" id="PS00107">
    <property type="entry name" value="PROTEIN_KINASE_ATP"/>
    <property type="match status" value="1"/>
</dbReference>
<evidence type="ECO:0000259" key="10">
    <source>
        <dbReference type="PROSITE" id="PS50011"/>
    </source>
</evidence>
<dbReference type="InterPro" id="IPR017441">
    <property type="entry name" value="Protein_kinase_ATP_BS"/>
</dbReference>
<evidence type="ECO:0000256" key="5">
    <source>
        <dbReference type="ARBA" id="ARBA00022777"/>
    </source>
</evidence>
<feature type="region of interest" description="Disordered" evidence="8">
    <location>
        <begin position="468"/>
        <end position="512"/>
    </location>
</feature>
<dbReference type="CDD" id="cd14014">
    <property type="entry name" value="STKc_PknB_like"/>
    <property type="match status" value="1"/>
</dbReference>
<keyword evidence="9" id="KW-0472">Membrane</keyword>
<comment type="caution">
    <text evidence="11">The sequence shown here is derived from an EMBL/GenBank/DDBJ whole genome shotgun (WGS) entry which is preliminary data.</text>
</comment>
<keyword evidence="3" id="KW-0808">Transferase</keyword>
<keyword evidence="6 7" id="KW-0067">ATP-binding</keyword>
<organism evidence="11 12">
    <name type="scientific">Nocardiopsis suaedae</name>
    <dbReference type="NCBI Taxonomy" id="3018444"/>
    <lineage>
        <taxon>Bacteria</taxon>
        <taxon>Bacillati</taxon>
        <taxon>Actinomycetota</taxon>
        <taxon>Actinomycetes</taxon>
        <taxon>Streptosporangiales</taxon>
        <taxon>Nocardiopsidaceae</taxon>
        <taxon>Nocardiopsis</taxon>
    </lineage>
</organism>
<dbReference type="EMBL" id="JAQFWP010000002">
    <property type="protein sequence ID" value="MDA2803160.1"/>
    <property type="molecule type" value="Genomic_DNA"/>
</dbReference>
<feature type="region of interest" description="Disordered" evidence="8">
    <location>
        <begin position="271"/>
        <end position="434"/>
    </location>
</feature>
<name>A0ABT4TES9_9ACTN</name>
<feature type="compositionally biased region" description="Low complexity" evidence="8">
    <location>
        <begin position="369"/>
        <end position="383"/>
    </location>
</feature>
<evidence type="ECO:0000256" key="8">
    <source>
        <dbReference type="SAM" id="MobiDB-lite"/>
    </source>
</evidence>
<evidence type="ECO:0000313" key="11">
    <source>
        <dbReference type="EMBL" id="MDA2803160.1"/>
    </source>
</evidence>
<feature type="transmembrane region" description="Helical" evidence="9">
    <location>
        <begin position="439"/>
        <end position="462"/>
    </location>
</feature>
<proteinExistence type="predicted"/>
<evidence type="ECO:0000256" key="9">
    <source>
        <dbReference type="SAM" id="Phobius"/>
    </source>
</evidence>
<dbReference type="SUPFAM" id="SSF56112">
    <property type="entry name" value="Protein kinase-like (PK-like)"/>
    <property type="match status" value="1"/>
</dbReference>
<dbReference type="InterPro" id="IPR008271">
    <property type="entry name" value="Ser/Thr_kinase_AS"/>
</dbReference>
<keyword evidence="9" id="KW-0812">Transmembrane</keyword>
<dbReference type="GO" id="GO:0016301">
    <property type="term" value="F:kinase activity"/>
    <property type="evidence" value="ECO:0007669"/>
    <property type="project" value="UniProtKB-KW"/>
</dbReference>
<dbReference type="RefSeq" id="WP_270675350.1">
    <property type="nucleotide sequence ID" value="NZ_JAQFWP010000002.1"/>
</dbReference>
<keyword evidence="12" id="KW-1185">Reference proteome</keyword>
<dbReference type="Pfam" id="PF00069">
    <property type="entry name" value="Pkinase"/>
    <property type="match status" value="1"/>
</dbReference>
<keyword evidence="2" id="KW-0723">Serine/threonine-protein kinase</keyword>
<evidence type="ECO:0000256" key="2">
    <source>
        <dbReference type="ARBA" id="ARBA00022527"/>
    </source>
</evidence>
<evidence type="ECO:0000256" key="1">
    <source>
        <dbReference type="ARBA" id="ARBA00012513"/>
    </source>
</evidence>
<evidence type="ECO:0000256" key="4">
    <source>
        <dbReference type="ARBA" id="ARBA00022741"/>
    </source>
</evidence>
<dbReference type="Gene3D" id="3.30.200.20">
    <property type="entry name" value="Phosphorylase Kinase, domain 1"/>
    <property type="match status" value="1"/>
</dbReference>
<evidence type="ECO:0000256" key="7">
    <source>
        <dbReference type="PROSITE-ProRule" id="PRU10141"/>
    </source>
</evidence>
<keyword evidence="4 7" id="KW-0547">Nucleotide-binding</keyword>
<evidence type="ECO:0000313" key="12">
    <source>
        <dbReference type="Proteomes" id="UP001165685"/>
    </source>
</evidence>
<evidence type="ECO:0000256" key="6">
    <source>
        <dbReference type="ARBA" id="ARBA00022840"/>
    </source>
</evidence>
<keyword evidence="9" id="KW-1133">Transmembrane helix</keyword>